<keyword evidence="5" id="KW-1185">Reference proteome</keyword>
<dbReference type="OrthoDB" id="430315at2759"/>
<dbReference type="SMART" id="SM00205">
    <property type="entry name" value="THN"/>
    <property type="match status" value="1"/>
</dbReference>
<dbReference type="EMBL" id="CM000882">
    <property type="protein sequence ID" value="KQJ96675.1"/>
    <property type="molecule type" value="Genomic_DNA"/>
</dbReference>
<reference evidence="3 4" key="1">
    <citation type="journal article" date="2010" name="Nature">
        <title>Genome sequencing and analysis of the model grass Brachypodium distachyon.</title>
        <authorList>
            <consortium name="International Brachypodium Initiative"/>
        </authorList>
    </citation>
    <scope>NUCLEOTIDE SEQUENCE [LARGE SCALE GENOMIC DNA]</scope>
    <source>
        <strain evidence="3 4">Bd21</strain>
    </source>
</reference>
<evidence type="ECO:0000313" key="5">
    <source>
        <dbReference type="Proteomes" id="UP000008810"/>
    </source>
</evidence>
<feature type="chain" id="PRO_5035999653" description="Thaumatin-like protein" evidence="2">
    <location>
        <begin position="18"/>
        <end position="298"/>
    </location>
</feature>
<dbReference type="Proteomes" id="UP000008810">
    <property type="component" value="Chromosome 3"/>
</dbReference>
<dbReference type="FunFam" id="2.60.110.10:FF:000004">
    <property type="entry name" value="THAUMATIN-LIKE PROTEIN 1"/>
    <property type="match status" value="1"/>
</dbReference>
<dbReference type="PANTHER" id="PTHR31048">
    <property type="entry name" value="OS03G0233200 PROTEIN"/>
    <property type="match status" value="1"/>
</dbReference>
<evidence type="ECO:0000256" key="1">
    <source>
        <dbReference type="ARBA" id="ARBA00022821"/>
    </source>
</evidence>
<evidence type="ECO:0000313" key="3">
    <source>
        <dbReference type="EMBL" id="KQJ96675.1"/>
    </source>
</evidence>
<dbReference type="AlphaFoldDB" id="A0A0Q3I8D4"/>
<keyword evidence="2" id="KW-0732">Signal</keyword>
<dbReference type="PRINTS" id="PR00347">
    <property type="entry name" value="THAUMATIN"/>
</dbReference>
<dbReference type="InterPro" id="IPR001938">
    <property type="entry name" value="Thaumatin"/>
</dbReference>
<feature type="signal peptide" evidence="2">
    <location>
        <begin position="1"/>
        <end position="17"/>
    </location>
</feature>
<keyword evidence="1" id="KW-0611">Plant defense</keyword>
<proteinExistence type="predicted"/>
<dbReference type="EnsemblPlants" id="KQJ96675">
    <property type="protein sequence ID" value="KQJ96675"/>
    <property type="gene ID" value="BRADI_3g26630v3"/>
</dbReference>
<evidence type="ECO:0000256" key="2">
    <source>
        <dbReference type="SAM" id="SignalP"/>
    </source>
</evidence>
<dbReference type="SUPFAM" id="SSF49870">
    <property type="entry name" value="Osmotin, thaumatin-like protein"/>
    <property type="match status" value="1"/>
</dbReference>
<dbReference type="InterPro" id="IPR037176">
    <property type="entry name" value="Osmotin/thaumatin-like_sf"/>
</dbReference>
<evidence type="ECO:0000313" key="4">
    <source>
        <dbReference type="EnsemblPlants" id="KQJ96675"/>
    </source>
</evidence>
<dbReference type="GO" id="GO:0006952">
    <property type="term" value="P:defense response"/>
    <property type="evidence" value="ECO:0000318"/>
    <property type="project" value="GO_Central"/>
</dbReference>
<evidence type="ECO:0008006" key="6">
    <source>
        <dbReference type="Google" id="ProtNLM"/>
    </source>
</evidence>
<dbReference type="Pfam" id="PF00314">
    <property type="entry name" value="Thaumatin"/>
    <property type="match status" value="1"/>
</dbReference>
<organism evidence="3">
    <name type="scientific">Brachypodium distachyon</name>
    <name type="common">Purple false brome</name>
    <name type="synonym">Trachynia distachya</name>
    <dbReference type="NCBI Taxonomy" id="15368"/>
    <lineage>
        <taxon>Eukaryota</taxon>
        <taxon>Viridiplantae</taxon>
        <taxon>Streptophyta</taxon>
        <taxon>Embryophyta</taxon>
        <taxon>Tracheophyta</taxon>
        <taxon>Spermatophyta</taxon>
        <taxon>Magnoliopsida</taxon>
        <taxon>Liliopsida</taxon>
        <taxon>Poales</taxon>
        <taxon>Poaceae</taxon>
        <taxon>BOP clade</taxon>
        <taxon>Pooideae</taxon>
        <taxon>Stipodae</taxon>
        <taxon>Brachypodieae</taxon>
        <taxon>Brachypodium</taxon>
    </lineage>
</organism>
<dbReference type="Gene3D" id="2.60.110.10">
    <property type="entry name" value="Thaumatin"/>
    <property type="match status" value="1"/>
</dbReference>
<sequence>MANLLLLPCILLLLVQALPGTVVQVRGVTFHVTNKCPFPVWPANAPNSGHPRVDAPSSWSGRFWGRTGCSNFNGATTSRSRCLTGDCEGRLACNGSVGAPPATLLEVSLHEEAGTGSYDVSVVDGYNLPVAVWSRPANRSGKCFIAGCAKDVNAVCPPELQVVVPGKAKAPTVVACRSACLAFGLDSFCCRGAYGTAEACKGSVYSRLFRDACPDYYSYAYDAAATTARCHAQEYVLNFCPSRWAPQPTPIMWPKFDFICRCMAEFSTFMDRFAPLVSLCMHESKLRKTTTLSLLVRL</sequence>
<dbReference type="ExpressionAtlas" id="A0A0Q3I8D4">
    <property type="expression patterns" value="baseline and differential"/>
</dbReference>
<protein>
    <recommendedName>
        <fullName evidence="6">Thaumatin-like protein</fullName>
    </recommendedName>
</protein>
<gene>
    <name evidence="3" type="ORF">BRADI_3g26630v3</name>
</gene>
<dbReference type="FunCoup" id="A0A0Q3I8D4">
    <property type="interactions" value="36"/>
</dbReference>
<reference evidence="4" key="3">
    <citation type="submission" date="2018-08" db="UniProtKB">
        <authorList>
            <consortium name="EnsemblPlants"/>
        </authorList>
    </citation>
    <scope>IDENTIFICATION</scope>
    <source>
        <strain evidence="4">cv. Bd21</strain>
    </source>
</reference>
<name>A0A0Q3I8D4_BRADI</name>
<dbReference type="InParanoid" id="A0A0Q3I8D4"/>
<dbReference type="PROSITE" id="PS51367">
    <property type="entry name" value="THAUMATIN_2"/>
    <property type="match status" value="1"/>
</dbReference>
<dbReference type="Gramene" id="KQJ96675">
    <property type="protein sequence ID" value="KQJ96675"/>
    <property type="gene ID" value="BRADI_3g26630v3"/>
</dbReference>
<reference evidence="3" key="2">
    <citation type="submission" date="2017-06" db="EMBL/GenBank/DDBJ databases">
        <title>WGS assembly of Brachypodium distachyon.</title>
        <authorList>
            <consortium name="The International Brachypodium Initiative"/>
            <person name="Lucas S."/>
            <person name="Harmon-Smith M."/>
            <person name="Lail K."/>
            <person name="Tice H."/>
            <person name="Grimwood J."/>
            <person name="Bruce D."/>
            <person name="Barry K."/>
            <person name="Shu S."/>
            <person name="Lindquist E."/>
            <person name="Wang M."/>
            <person name="Pitluck S."/>
            <person name="Vogel J.P."/>
            <person name="Garvin D.F."/>
            <person name="Mockler T.C."/>
            <person name="Schmutz J."/>
            <person name="Rokhsar D."/>
            <person name="Bevan M.W."/>
        </authorList>
    </citation>
    <scope>NUCLEOTIDE SEQUENCE</scope>
    <source>
        <strain evidence="3">Bd21</strain>
    </source>
</reference>
<accession>A0A0Q3I8D4</accession>